<keyword evidence="2" id="KW-1185">Reference proteome</keyword>
<gene>
    <name evidence="1" type="ORF">XM38_025840</name>
</gene>
<sequence>MVRLKVIDNYDSRFSLELEAQQTLFGLLCAPSFLQQVCQQAQAECVEFTAKLFQPLPYTRNTPKGMPAEFEPYHNSPDYIIINVPPPFMFKAKIFQPSRLCAVYRKLGHSVSEASEARG</sequence>
<dbReference type="AlphaFoldDB" id="A0A1Z3HMW5"/>
<evidence type="ECO:0000313" key="1">
    <source>
        <dbReference type="EMBL" id="ASC71631.1"/>
    </source>
</evidence>
<protein>
    <submittedName>
        <fullName evidence="1">Uncharacterized protein</fullName>
    </submittedName>
</protein>
<dbReference type="Proteomes" id="UP000191901">
    <property type="component" value="Chromosome"/>
</dbReference>
<evidence type="ECO:0000313" key="2">
    <source>
        <dbReference type="Proteomes" id="UP000191901"/>
    </source>
</evidence>
<organism evidence="1 2">
    <name type="scientific">Halomicronema hongdechloris C2206</name>
    <dbReference type="NCBI Taxonomy" id="1641165"/>
    <lineage>
        <taxon>Bacteria</taxon>
        <taxon>Bacillati</taxon>
        <taxon>Cyanobacteriota</taxon>
        <taxon>Cyanophyceae</taxon>
        <taxon>Nodosilineales</taxon>
        <taxon>Nodosilineaceae</taxon>
        <taxon>Halomicronema</taxon>
    </lineage>
</organism>
<dbReference type="EMBL" id="CP021983">
    <property type="protein sequence ID" value="ASC71631.1"/>
    <property type="molecule type" value="Genomic_DNA"/>
</dbReference>
<proteinExistence type="predicted"/>
<accession>A0A1Z3HMW5</accession>
<name>A0A1Z3HMW5_9CYAN</name>
<dbReference type="KEGG" id="hhg:XM38_025840"/>
<dbReference type="RefSeq" id="WP_202978884.1">
    <property type="nucleotide sequence ID" value="NZ_CP021983.2"/>
</dbReference>
<dbReference type="STRING" id="1641165.XM38_25845"/>
<reference evidence="1 2" key="1">
    <citation type="journal article" date="2016" name="Biochim. Biophys. Acta">
        <title>Characterization of red-shifted phycobilisomes isolated from the chlorophyll f-containing cyanobacterium Halomicronema hongdechloris.</title>
        <authorList>
            <person name="Li Y."/>
            <person name="Lin Y."/>
            <person name="Garvey C.J."/>
            <person name="Birch D."/>
            <person name="Corkery R.W."/>
            <person name="Loughlin P.C."/>
            <person name="Scheer H."/>
            <person name="Willows R.D."/>
            <person name="Chen M."/>
        </authorList>
    </citation>
    <scope>NUCLEOTIDE SEQUENCE [LARGE SCALE GENOMIC DNA]</scope>
    <source>
        <strain evidence="1 2">C2206</strain>
    </source>
</reference>